<feature type="domain" description="Methylamine utilisation protein MauE" evidence="7">
    <location>
        <begin position="5"/>
        <end position="104"/>
    </location>
</feature>
<dbReference type="GO" id="GO:0030416">
    <property type="term" value="P:methylamine metabolic process"/>
    <property type="evidence" value="ECO:0007669"/>
    <property type="project" value="InterPro"/>
</dbReference>
<keyword evidence="2 5" id="KW-0812">Transmembrane</keyword>
<dbReference type="AlphaFoldDB" id="A0A0K1PTM7"/>
<keyword evidence="9" id="KW-1185">Reference proteome</keyword>
<evidence type="ECO:0000313" key="9">
    <source>
        <dbReference type="Proteomes" id="UP000064967"/>
    </source>
</evidence>
<feature type="signal peptide" evidence="6">
    <location>
        <begin position="1"/>
        <end position="22"/>
    </location>
</feature>
<name>A0A0K1PTM7_9BACT</name>
<reference evidence="8 9" key="1">
    <citation type="submission" date="2015-08" db="EMBL/GenBank/DDBJ databases">
        <authorList>
            <person name="Babu N.S."/>
            <person name="Beckwith C.J."/>
            <person name="Beseler K.G."/>
            <person name="Brison A."/>
            <person name="Carone J.V."/>
            <person name="Caskin T.P."/>
            <person name="Diamond M."/>
            <person name="Durham M.E."/>
            <person name="Foxe J.M."/>
            <person name="Go M."/>
            <person name="Henderson B.A."/>
            <person name="Jones I.B."/>
            <person name="McGettigan J.A."/>
            <person name="Micheletti S.J."/>
            <person name="Nasrallah M.E."/>
            <person name="Ortiz D."/>
            <person name="Piller C.R."/>
            <person name="Privatt S.R."/>
            <person name="Schneider S.L."/>
            <person name="Sharp S."/>
            <person name="Smith T.C."/>
            <person name="Stanton J.D."/>
            <person name="Ullery H.E."/>
            <person name="Wilson R.J."/>
            <person name="Serrano M.G."/>
            <person name="Buck G."/>
            <person name="Lee V."/>
            <person name="Wang Y."/>
            <person name="Carvalho R."/>
            <person name="Voegtly L."/>
            <person name="Shi R."/>
            <person name="Duckworth R."/>
            <person name="Johnson A."/>
            <person name="Loviza R."/>
            <person name="Walstead R."/>
            <person name="Shah Z."/>
            <person name="Kiflezghi M."/>
            <person name="Wade K."/>
            <person name="Ball S.L."/>
            <person name="Bradley K.W."/>
            <person name="Asai D.J."/>
            <person name="Bowman C.A."/>
            <person name="Russell D.A."/>
            <person name="Pope W.H."/>
            <person name="Jacobs-Sera D."/>
            <person name="Hendrix R.W."/>
            <person name="Hatfull G.F."/>
        </authorList>
    </citation>
    <scope>NUCLEOTIDE SEQUENCE [LARGE SCALE GENOMIC DNA]</scope>
    <source>
        <strain evidence="8 9">DSM 27648</strain>
    </source>
</reference>
<accession>A0A0K1PTM7</accession>
<dbReference type="KEGG" id="llu:AKJ09_03536"/>
<dbReference type="GO" id="GO:0016020">
    <property type="term" value="C:membrane"/>
    <property type="evidence" value="ECO:0007669"/>
    <property type="project" value="UniProtKB-SubCell"/>
</dbReference>
<proteinExistence type="predicted"/>
<evidence type="ECO:0000256" key="2">
    <source>
        <dbReference type="ARBA" id="ARBA00022692"/>
    </source>
</evidence>
<evidence type="ECO:0000256" key="3">
    <source>
        <dbReference type="ARBA" id="ARBA00022989"/>
    </source>
</evidence>
<feature type="transmembrane region" description="Helical" evidence="5">
    <location>
        <begin position="60"/>
        <end position="77"/>
    </location>
</feature>
<evidence type="ECO:0000259" key="7">
    <source>
        <dbReference type="Pfam" id="PF07291"/>
    </source>
</evidence>
<keyword evidence="3 5" id="KW-1133">Transmembrane helix</keyword>
<dbReference type="PATRIC" id="fig|1391654.3.peg.3580"/>
<dbReference type="Proteomes" id="UP000064967">
    <property type="component" value="Chromosome"/>
</dbReference>
<feature type="transmembrane region" description="Helical" evidence="5">
    <location>
        <begin position="109"/>
        <end position="127"/>
    </location>
</feature>
<feature type="chain" id="PRO_5005466575" description="Methylamine utilisation protein MauE domain-containing protein" evidence="6">
    <location>
        <begin position="23"/>
        <end position="129"/>
    </location>
</feature>
<feature type="transmembrane region" description="Helical" evidence="5">
    <location>
        <begin position="84"/>
        <end position="103"/>
    </location>
</feature>
<evidence type="ECO:0000256" key="1">
    <source>
        <dbReference type="ARBA" id="ARBA00004141"/>
    </source>
</evidence>
<dbReference type="OrthoDB" id="6448027at2"/>
<gene>
    <name evidence="8" type="ORF">AKJ09_03536</name>
</gene>
<evidence type="ECO:0000256" key="6">
    <source>
        <dbReference type="SAM" id="SignalP"/>
    </source>
</evidence>
<evidence type="ECO:0000313" key="8">
    <source>
        <dbReference type="EMBL" id="AKU96872.1"/>
    </source>
</evidence>
<evidence type="ECO:0000256" key="5">
    <source>
        <dbReference type="SAM" id="Phobius"/>
    </source>
</evidence>
<dbReference type="RefSeq" id="WP_146648095.1">
    <property type="nucleotide sequence ID" value="NZ_CP012333.1"/>
</dbReference>
<dbReference type="EMBL" id="CP012333">
    <property type="protein sequence ID" value="AKU96872.1"/>
    <property type="molecule type" value="Genomic_DNA"/>
</dbReference>
<dbReference type="STRING" id="1391654.AKJ09_03536"/>
<organism evidence="8 9">
    <name type="scientific">Labilithrix luteola</name>
    <dbReference type="NCBI Taxonomy" id="1391654"/>
    <lineage>
        <taxon>Bacteria</taxon>
        <taxon>Pseudomonadati</taxon>
        <taxon>Myxococcota</taxon>
        <taxon>Polyangia</taxon>
        <taxon>Polyangiales</taxon>
        <taxon>Labilitrichaceae</taxon>
        <taxon>Labilithrix</taxon>
    </lineage>
</organism>
<protein>
    <recommendedName>
        <fullName evidence="7">Methylamine utilisation protein MauE domain-containing protein</fullName>
    </recommendedName>
</protein>
<evidence type="ECO:0000256" key="4">
    <source>
        <dbReference type="ARBA" id="ARBA00023136"/>
    </source>
</evidence>
<keyword evidence="6" id="KW-0732">Signal</keyword>
<sequence>MNRTAAILLRLALAASFLSAVADRFGLWGPPGAKGVAWGNFQNFVDYTATLTFRAASVPLAWLATLCEVVLAVALLVGWKLREAALASGALLTTFALSMAFALSPKAPLDYSVFTAAAASFALAASVRR</sequence>
<dbReference type="Pfam" id="PF07291">
    <property type="entry name" value="MauE"/>
    <property type="match status" value="1"/>
</dbReference>
<comment type="subcellular location">
    <subcellularLocation>
        <location evidence="1">Membrane</location>
        <topology evidence="1">Multi-pass membrane protein</topology>
    </subcellularLocation>
</comment>
<dbReference type="InterPro" id="IPR009908">
    <property type="entry name" value="Methylamine_util_MauE"/>
</dbReference>
<keyword evidence="4 5" id="KW-0472">Membrane</keyword>